<comment type="subcellular location">
    <subcellularLocation>
        <location evidence="1 7">Cell membrane</location>
        <topology evidence="1 7">Multi-pass membrane protein</topology>
    </subcellularLocation>
</comment>
<evidence type="ECO:0000256" key="1">
    <source>
        <dbReference type="ARBA" id="ARBA00004651"/>
    </source>
</evidence>
<dbReference type="Proteomes" id="UP000619838">
    <property type="component" value="Unassembled WGS sequence"/>
</dbReference>
<evidence type="ECO:0000256" key="6">
    <source>
        <dbReference type="ARBA" id="ARBA00023136"/>
    </source>
</evidence>
<protein>
    <submittedName>
        <fullName evidence="9">VTT domain-containing protein</fullName>
    </submittedName>
</protein>
<feature type="domain" description="VTT" evidence="8">
    <location>
        <begin position="39"/>
        <end position="164"/>
    </location>
</feature>
<evidence type="ECO:0000256" key="3">
    <source>
        <dbReference type="ARBA" id="ARBA00022475"/>
    </source>
</evidence>
<evidence type="ECO:0000256" key="4">
    <source>
        <dbReference type="ARBA" id="ARBA00022692"/>
    </source>
</evidence>
<dbReference type="EMBL" id="JADGII010000007">
    <property type="protein sequence ID" value="MBF0636636.1"/>
    <property type="molecule type" value="Genomic_DNA"/>
</dbReference>
<accession>A0ABR9XRG7</accession>
<keyword evidence="6 7" id="KW-0472">Membrane</keyword>
<evidence type="ECO:0000259" key="8">
    <source>
        <dbReference type="Pfam" id="PF09335"/>
    </source>
</evidence>
<keyword evidence="3 7" id="KW-1003">Cell membrane</keyword>
<evidence type="ECO:0000313" key="10">
    <source>
        <dbReference type="Proteomes" id="UP000619838"/>
    </source>
</evidence>
<feature type="transmembrane region" description="Helical" evidence="7">
    <location>
        <begin position="14"/>
        <end position="39"/>
    </location>
</feature>
<reference evidence="9 10" key="1">
    <citation type="journal article" date="2020" name="Microorganisms">
        <title>Simultaneous Genome Sequencing of Prosthecochloris ethylica and Desulfuromonas acetoxidans within a Syntrophic Mixture Reveals Unique Pili and Protein Interactions.</title>
        <authorList>
            <person name="Kyndt J.A."/>
            <person name="Van Beeumen J.J."/>
            <person name="Meyer T.E."/>
        </authorList>
    </citation>
    <scope>NUCLEOTIDE SEQUENCE [LARGE SCALE GENOMIC DNA]</scope>
    <source>
        <strain evidence="9 10">N3</strain>
    </source>
</reference>
<comment type="caution">
    <text evidence="9">The sequence shown here is derived from an EMBL/GenBank/DDBJ whole genome shotgun (WGS) entry which is preliminary data.</text>
</comment>
<dbReference type="Pfam" id="PF09335">
    <property type="entry name" value="VTT_dom"/>
    <property type="match status" value="1"/>
</dbReference>
<keyword evidence="5 7" id="KW-1133">Transmembrane helix</keyword>
<gene>
    <name evidence="9" type="ORF">INT08_05530</name>
</gene>
<evidence type="ECO:0000313" key="9">
    <source>
        <dbReference type="EMBL" id="MBF0636636.1"/>
    </source>
</evidence>
<dbReference type="PANTHER" id="PTHR30353:SF0">
    <property type="entry name" value="TRANSMEMBRANE PROTEIN"/>
    <property type="match status" value="1"/>
</dbReference>
<dbReference type="PANTHER" id="PTHR30353">
    <property type="entry name" value="INNER MEMBRANE PROTEIN DEDA-RELATED"/>
    <property type="match status" value="1"/>
</dbReference>
<keyword evidence="10" id="KW-1185">Reference proteome</keyword>
<evidence type="ECO:0000256" key="5">
    <source>
        <dbReference type="ARBA" id="ARBA00022989"/>
    </source>
</evidence>
<evidence type="ECO:0000256" key="2">
    <source>
        <dbReference type="ARBA" id="ARBA00010792"/>
    </source>
</evidence>
<feature type="transmembrane region" description="Helical" evidence="7">
    <location>
        <begin position="144"/>
        <end position="167"/>
    </location>
</feature>
<dbReference type="RefSeq" id="WP_175187435.1">
    <property type="nucleotide sequence ID" value="NZ_JABVZQ010000008.1"/>
</dbReference>
<organism evidence="9 10">
    <name type="scientific">Prosthecochloris ethylica</name>
    <dbReference type="NCBI Taxonomy" id="2743976"/>
    <lineage>
        <taxon>Bacteria</taxon>
        <taxon>Pseudomonadati</taxon>
        <taxon>Chlorobiota</taxon>
        <taxon>Chlorobiia</taxon>
        <taxon>Chlorobiales</taxon>
        <taxon>Chlorobiaceae</taxon>
        <taxon>Prosthecochloris</taxon>
    </lineage>
</organism>
<keyword evidence="4 7" id="KW-0812">Transmembrane</keyword>
<feature type="transmembrane region" description="Helical" evidence="7">
    <location>
        <begin position="173"/>
        <end position="193"/>
    </location>
</feature>
<evidence type="ECO:0000256" key="7">
    <source>
        <dbReference type="RuleBase" id="RU367016"/>
    </source>
</evidence>
<name>A0ABR9XRG7_9CHLB</name>
<dbReference type="InterPro" id="IPR032818">
    <property type="entry name" value="DedA-like"/>
</dbReference>
<sequence length="208" mass="23118">MLSSLQQIQTLDELILWGGYALLFAIIFSETGLFAGFFLPGDSLLITAGLIAASGQLDLTLVILTLCFGAILGDSTGYVIGSQLQKTFFRKNETLFFRREHVEKTRRFYDRHGSKAVFLARYVPVVRSFSATLAGVAGMPYTVFLFYSVTGATSWVLVFTLAGYYLATLFPEIVDFVHYIILAGIVIILFSAFRHLRNNSTRPDNTSP</sequence>
<feature type="transmembrane region" description="Helical" evidence="7">
    <location>
        <begin position="59"/>
        <end position="81"/>
    </location>
</feature>
<comment type="similarity">
    <text evidence="2 7">Belongs to the DedA family.</text>
</comment>
<dbReference type="InterPro" id="IPR032816">
    <property type="entry name" value="VTT_dom"/>
</dbReference>
<proteinExistence type="inferred from homology"/>